<dbReference type="Proteomes" id="UP000002366">
    <property type="component" value="Chromosome"/>
</dbReference>
<accession>D5EHG2</accession>
<dbReference type="AlphaFoldDB" id="D5EHG2"/>
<dbReference type="InterPro" id="IPR002347">
    <property type="entry name" value="SDR_fam"/>
</dbReference>
<dbReference type="PANTHER" id="PTHR42879:SF6">
    <property type="entry name" value="NADPH-DEPENDENT REDUCTASE BACG"/>
    <property type="match status" value="1"/>
</dbReference>
<evidence type="ECO:0000256" key="1">
    <source>
        <dbReference type="ARBA" id="ARBA00006484"/>
    </source>
</evidence>
<dbReference type="InterPro" id="IPR050259">
    <property type="entry name" value="SDR"/>
</dbReference>
<dbReference type="Pfam" id="PF13561">
    <property type="entry name" value="adh_short_C2"/>
    <property type="match status" value="1"/>
</dbReference>
<reference evidence="2 3" key="1">
    <citation type="journal article" date="2010" name="Stand. Genomic Sci.">
        <title>Complete genome sequence of Aminobacterium colombiense type strain (ALA-1).</title>
        <authorList>
            <person name="Chertkov O."/>
            <person name="Sikorski J."/>
            <person name="Brambilla E."/>
            <person name="Lapidus A."/>
            <person name="Copeland A."/>
            <person name="Glavina Del Rio T."/>
            <person name="Nolan M."/>
            <person name="Lucas S."/>
            <person name="Tice H."/>
            <person name="Cheng J.F."/>
            <person name="Han C."/>
            <person name="Detter J.C."/>
            <person name="Bruce D."/>
            <person name="Tapia R."/>
            <person name="Goodwin L."/>
            <person name="Pitluck S."/>
            <person name="Liolios K."/>
            <person name="Ivanova N."/>
            <person name="Mavromatis K."/>
            <person name="Ovchinnikova G."/>
            <person name="Pati A."/>
            <person name="Chen A."/>
            <person name="Palaniappan K."/>
            <person name="Land M."/>
            <person name="Hauser L."/>
            <person name="Chang Y.J."/>
            <person name="Jeffries C.D."/>
            <person name="Spring S."/>
            <person name="Rohde M."/>
            <person name="Goker M."/>
            <person name="Bristow J."/>
            <person name="Eisen J.A."/>
            <person name="Markowitz V."/>
            <person name="Hugenholtz P."/>
            <person name="Kyrpides N.C."/>
            <person name="Klenk H.P."/>
        </authorList>
    </citation>
    <scope>NUCLEOTIDE SEQUENCE [LARGE SCALE GENOMIC DNA]</scope>
    <source>
        <strain evidence="3">DSM 12261 / ALA-1</strain>
    </source>
</reference>
<dbReference type="STRING" id="572547.Amico_1881"/>
<organism evidence="2 3">
    <name type="scientific">Aminobacterium colombiense (strain DSM 12261 / ALA-1)</name>
    <dbReference type="NCBI Taxonomy" id="572547"/>
    <lineage>
        <taxon>Bacteria</taxon>
        <taxon>Thermotogati</taxon>
        <taxon>Synergistota</taxon>
        <taxon>Synergistia</taxon>
        <taxon>Synergistales</taxon>
        <taxon>Aminobacteriaceae</taxon>
        <taxon>Aminobacterium</taxon>
    </lineage>
</organism>
<dbReference type="HOGENOM" id="CLU_010194_1_2_0"/>
<proteinExistence type="inferred from homology"/>
<dbReference type="InterPro" id="IPR036291">
    <property type="entry name" value="NAD(P)-bd_dom_sf"/>
</dbReference>
<dbReference type="FunFam" id="3.40.50.720:FF:000084">
    <property type="entry name" value="Short-chain dehydrogenase reductase"/>
    <property type="match status" value="1"/>
</dbReference>
<dbReference type="PANTHER" id="PTHR42879">
    <property type="entry name" value="3-OXOACYL-(ACYL-CARRIER-PROTEIN) REDUCTASE"/>
    <property type="match status" value="1"/>
</dbReference>
<comment type="similarity">
    <text evidence="1">Belongs to the short-chain dehydrogenases/reductases (SDR) family.</text>
</comment>
<dbReference type="Gene3D" id="3.40.50.720">
    <property type="entry name" value="NAD(P)-binding Rossmann-like Domain"/>
    <property type="match status" value="1"/>
</dbReference>
<dbReference type="SUPFAM" id="SSF51735">
    <property type="entry name" value="NAD(P)-binding Rossmann-fold domains"/>
    <property type="match status" value="1"/>
</dbReference>
<dbReference type="eggNOG" id="COG1028">
    <property type="taxonomic scope" value="Bacteria"/>
</dbReference>
<evidence type="ECO:0000313" key="2">
    <source>
        <dbReference type="EMBL" id="ADE57994.1"/>
    </source>
</evidence>
<dbReference type="PRINTS" id="PR00080">
    <property type="entry name" value="SDRFAMILY"/>
</dbReference>
<protein>
    <submittedName>
        <fullName evidence="2">Short-chain dehydrogenase/reductase SDR</fullName>
    </submittedName>
</protein>
<gene>
    <name evidence="2" type="ordered locus">Amico_1881</name>
</gene>
<evidence type="ECO:0000313" key="3">
    <source>
        <dbReference type="Proteomes" id="UP000002366"/>
    </source>
</evidence>
<dbReference type="EMBL" id="CP001997">
    <property type="protein sequence ID" value="ADE57994.1"/>
    <property type="molecule type" value="Genomic_DNA"/>
</dbReference>
<dbReference type="RefSeq" id="WP_013049256.1">
    <property type="nucleotide sequence ID" value="NC_014011.1"/>
</dbReference>
<dbReference type="CDD" id="cd05344">
    <property type="entry name" value="BKR_like_SDR_like"/>
    <property type="match status" value="1"/>
</dbReference>
<dbReference type="OrthoDB" id="9803333at2"/>
<dbReference type="PRINTS" id="PR00081">
    <property type="entry name" value="GDHRDH"/>
</dbReference>
<name>D5EHG2_AMICL</name>
<keyword evidence="3" id="KW-1185">Reference proteome</keyword>
<sequence length="263" mass="28872">MDLGIKNRVALIMASSSGLGKSIARRFLMEGATVMLASRNEEMLNRAVQELTDDTSVTPYYTVCDITKGEQIKNLVRSTTEKLGPISILVNNAGGPPAGTFDTFDDEAWQKAFELNLLSYVRTTREVLPFMKVQKWGRIVNSTSSSVKQVIENLILSNTLRLGVIGLTKTLSQELAPYNILINAIGPGRFDTQRIRQLDQALAVKRGVSADEISREAMNQIPLGRYGHPDEYARLAVFLCSEANSYITGQTILADGGMVKAVL</sequence>
<dbReference type="KEGG" id="aco:Amico_1881"/>